<dbReference type="CDD" id="cd00298">
    <property type="entry name" value="ACD_sHsps_p23-like"/>
    <property type="match status" value="1"/>
</dbReference>
<name>A0A1I7SYT4_9PELO</name>
<protein>
    <submittedName>
        <fullName evidence="2">CS domain-containing protein</fullName>
    </submittedName>
</protein>
<dbReference type="eggNOG" id="ENOG502SUBM">
    <property type="taxonomic scope" value="Eukaryota"/>
</dbReference>
<keyword evidence="1" id="KW-1185">Reference proteome</keyword>
<dbReference type="WBParaSite" id="Csp11.Scaffold354.g865.t1">
    <property type="protein sequence ID" value="Csp11.Scaffold354.g865.t1"/>
    <property type="gene ID" value="Csp11.Scaffold354.g865"/>
</dbReference>
<evidence type="ECO:0000313" key="1">
    <source>
        <dbReference type="Proteomes" id="UP000095282"/>
    </source>
</evidence>
<evidence type="ECO:0000313" key="2">
    <source>
        <dbReference type="WBParaSite" id="Csp11.Scaffold354.g865.t1"/>
    </source>
</evidence>
<proteinExistence type="predicted"/>
<reference evidence="2" key="1">
    <citation type="submission" date="2016-11" db="UniProtKB">
        <authorList>
            <consortium name="WormBaseParasite"/>
        </authorList>
    </citation>
    <scope>IDENTIFICATION</scope>
</reference>
<organism evidence="1 2">
    <name type="scientific">Caenorhabditis tropicalis</name>
    <dbReference type="NCBI Taxonomy" id="1561998"/>
    <lineage>
        <taxon>Eukaryota</taxon>
        <taxon>Metazoa</taxon>
        <taxon>Ecdysozoa</taxon>
        <taxon>Nematoda</taxon>
        <taxon>Chromadorea</taxon>
        <taxon>Rhabditida</taxon>
        <taxon>Rhabditina</taxon>
        <taxon>Rhabditomorpha</taxon>
        <taxon>Rhabditoidea</taxon>
        <taxon>Rhabditidae</taxon>
        <taxon>Peloderinae</taxon>
        <taxon>Caenorhabditis</taxon>
    </lineage>
</organism>
<dbReference type="AlphaFoldDB" id="A0A1I7SYT4"/>
<sequence>MASSSASWKDQDPYSAPGPLGARYDDHPLHLDVQLVVPGIRPKSFYRAANTQVNIKSDPFSLKCVVEIVKVDKKKTPPEKSIIDRRFYQIERFPAEIEDITWKLKKDCCHLTIKKKVAQSWENQMTQFGMT</sequence>
<accession>A0A1I7SYT4</accession>
<dbReference type="Proteomes" id="UP000095282">
    <property type="component" value="Unplaced"/>
</dbReference>